<dbReference type="PROSITE" id="PS00498">
    <property type="entry name" value="TYROSINASE_2"/>
    <property type="match status" value="1"/>
</dbReference>
<dbReference type="GO" id="GO:0016491">
    <property type="term" value="F:oxidoreductase activity"/>
    <property type="evidence" value="ECO:0007669"/>
    <property type="project" value="InterPro"/>
</dbReference>
<evidence type="ECO:0000313" key="7">
    <source>
        <dbReference type="Proteomes" id="UP000246702"/>
    </source>
</evidence>
<dbReference type="PROSITE" id="PS00497">
    <property type="entry name" value="TYROSINASE_1"/>
    <property type="match status" value="1"/>
</dbReference>
<feature type="domain" description="Tyrosinase copper-binding" evidence="4">
    <location>
        <begin position="100"/>
        <end position="117"/>
    </location>
</feature>
<dbReference type="GO" id="GO:0046872">
    <property type="term" value="F:metal ion binding"/>
    <property type="evidence" value="ECO:0007669"/>
    <property type="project" value="UniProtKB-KW"/>
</dbReference>
<dbReference type="InterPro" id="IPR002227">
    <property type="entry name" value="Tyrosinase_Cu-bd"/>
</dbReference>
<feature type="signal peptide" evidence="3">
    <location>
        <begin position="1"/>
        <end position="21"/>
    </location>
</feature>
<dbReference type="OrthoDB" id="6132182at2759"/>
<dbReference type="Proteomes" id="UP000246702">
    <property type="component" value="Unassembled WGS sequence"/>
</dbReference>
<dbReference type="GeneID" id="37118181"/>
<dbReference type="PANTHER" id="PTHR11474">
    <property type="entry name" value="TYROSINASE FAMILY MEMBER"/>
    <property type="match status" value="1"/>
</dbReference>
<accession>A0A317V7C6</accession>
<protein>
    <submittedName>
        <fullName evidence="6">Di-copper centre-containing protein</fullName>
    </submittedName>
</protein>
<evidence type="ECO:0000256" key="2">
    <source>
        <dbReference type="ARBA" id="ARBA00023008"/>
    </source>
</evidence>
<evidence type="ECO:0000313" key="6">
    <source>
        <dbReference type="EMBL" id="PWY68958.1"/>
    </source>
</evidence>
<organism evidence="6 7">
    <name type="scientific">Aspergillus sclerotioniger CBS 115572</name>
    <dbReference type="NCBI Taxonomy" id="1450535"/>
    <lineage>
        <taxon>Eukaryota</taxon>
        <taxon>Fungi</taxon>
        <taxon>Dikarya</taxon>
        <taxon>Ascomycota</taxon>
        <taxon>Pezizomycotina</taxon>
        <taxon>Eurotiomycetes</taxon>
        <taxon>Eurotiomycetidae</taxon>
        <taxon>Eurotiales</taxon>
        <taxon>Aspergillaceae</taxon>
        <taxon>Aspergillus</taxon>
        <taxon>Aspergillus subgen. Circumdati</taxon>
    </lineage>
</organism>
<feature type="domain" description="Tyrosinase copper-binding" evidence="5">
    <location>
        <begin position="249"/>
        <end position="260"/>
    </location>
</feature>
<proteinExistence type="predicted"/>
<keyword evidence="1" id="KW-0479">Metal-binding</keyword>
<dbReference type="Pfam" id="PF00264">
    <property type="entry name" value="Tyrosinase"/>
    <property type="match status" value="1"/>
</dbReference>
<dbReference type="AlphaFoldDB" id="A0A317V7C6"/>
<evidence type="ECO:0000256" key="3">
    <source>
        <dbReference type="SAM" id="SignalP"/>
    </source>
</evidence>
<dbReference type="RefSeq" id="XP_025462273.1">
    <property type="nucleotide sequence ID" value="XM_025616038.1"/>
</dbReference>
<name>A0A317V7C6_9EURO</name>
<keyword evidence="2" id="KW-0186">Copper</keyword>
<dbReference type="PRINTS" id="PR00092">
    <property type="entry name" value="TYROSINASE"/>
</dbReference>
<sequence length="367" mass="40701">MAPSLIQCALLGLAASLVVETSPVSTSGRQLTHTPAIRNTCEHINYRKSWNALSDAEKHDYIKAELCLMSHPPITGLVENATNVWDEFANVHITQGNDIHYVGQFLPWHRYYVRTHELALQNLCNYTGAHPYWDELTDLSNGNISSSPIFDPVTGFGGNGTGSNSCVGDGTFKDIVLYMSNHHQRGNEFCLSRDLSQSSFSTEAASNVETCFGYANYTDAWQCYNGNPHSGGHGGVGGLMLDPIDSCNDPLFFMHHAYLDKLWWEWQMADLPHRLYDMGGNNTAPQYILDEAGLSQPGADILNYDGDPGSTTTLNHNLWMNWIVANATVGDVMRLNGSVICAEYVVDERARVYNTSVRTDGHYTSEF</sequence>
<dbReference type="InterPro" id="IPR008922">
    <property type="entry name" value="Di-copper_centre_dom_sf"/>
</dbReference>
<reference evidence="6 7" key="1">
    <citation type="submission" date="2016-12" db="EMBL/GenBank/DDBJ databases">
        <title>The genomes of Aspergillus section Nigri reveals drivers in fungal speciation.</title>
        <authorList>
            <consortium name="DOE Joint Genome Institute"/>
            <person name="Vesth T.C."/>
            <person name="Nybo J."/>
            <person name="Theobald S."/>
            <person name="Brandl J."/>
            <person name="Frisvad J.C."/>
            <person name="Nielsen K.F."/>
            <person name="Lyhne E.K."/>
            <person name="Kogle M.E."/>
            <person name="Kuo A."/>
            <person name="Riley R."/>
            <person name="Clum A."/>
            <person name="Nolan M."/>
            <person name="Lipzen A."/>
            <person name="Salamov A."/>
            <person name="Henrissat B."/>
            <person name="Wiebenga A."/>
            <person name="De Vries R.P."/>
            <person name="Grigoriev I.V."/>
            <person name="Mortensen U.H."/>
            <person name="Andersen M.R."/>
            <person name="Baker S.E."/>
        </authorList>
    </citation>
    <scope>NUCLEOTIDE SEQUENCE [LARGE SCALE GENOMIC DNA]</scope>
    <source>
        <strain evidence="6 7">CBS 115572</strain>
    </source>
</reference>
<keyword evidence="3" id="KW-0732">Signal</keyword>
<keyword evidence="7" id="KW-1185">Reference proteome</keyword>
<evidence type="ECO:0000259" key="4">
    <source>
        <dbReference type="PROSITE" id="PS00497"/>
    </source>
</evidence>
<dbReference type="STRING" id="1450535.A0A317V7C6"/>
<comment type="caution">
    <text evidence="6">The sequence shown here is derived from an EMBL/GenBank/DDBJ whole genome shotgun (WGS) entry which is preliminary data.</text>
</comment>
<dbReference type="EMBL" id="MSFK01000043">
    <property type="protein sequence ID" value="PWY68958.1"/>
    <property type="molecule type" value="Genomic_DNA"/>
</dbReference>
<gene>
    <name evidence="6" type="ORF">BO94DRAFT_590542</name>
</gene>
<feature type="chain" id="PRO_5016411583" evidence="3">
    <location>
        <begin position="22"/>
        <end position="367"/>
    </location>
</feature>
<dbReference type="Gene3D" id="1.10.1280.10">
    <property type="entry name" value="Di-copper center containing domain from catechol oxidase"/>
    <property type="match status" value="1"/>
</dbReference>
<dbReference type="PANTHER" id="PTHR11474:SF126">
    <property type="entry name" value="TYROSINASE-LIKE PROTEIN TYR-1-RELATED"/>
    <property type="match status" value="1"/>
</dbReference>
<evidence type="ECO:0000259" key="5">
    <source>
        <dbReference type="PROSITE" id="PS00498"/>
    </source>
</evidence>
<dbReference type="SUPFAM" id="SSF48056">
    <property type="entry name" value="Di-copper centre-containing domain"/>
    <property type="match status" value="1"/>
</dbReference>
<dbReference type="InterPro" id="IPR050316">
    <property type="entry name" value="Tyrosinase/Hemocyanin"/>
</dbReference>
<evidence type="ECO:0000256" key="1">
    <source>
        <dbReference type="ARBA" id="ARBA00022723"/>
    </source>
</evidence>